<feature type="domain" description="Amine oxidase" evidence="6">
    <location>
        <begin position="15"/>
        <end position="485"/>
    </location>
</feature>
<dbReference type="PANTHER" id="PTHR43734">
    <property type="entry name" value="PHYTOENE DESATURASE"/>
    <property type="match status" value="1"/>
</dbReference>
<dbReference type="AlphaFoldDB" id="A0A9Q9CP92"/>
<dbReference type="GO" id="GO:0016491">
    <property type="term" value="F:oxidoreductase activity"/>
    <property type="evidence" value="ECO:0007669"/>
    <property type="project" value="UniProtKB-KW"/>
</dbReference>
<organism evidence="7 8">
    <name type="scientific">Turicibacter bilis</name>
    <dbReference type="NCBI Taxonomy" id="2735723"/>
    <lineage>
        <taxon>Bacteria</taxon>
        <taxon>Bacillati</taxon>
        <taxon>Bacillota</taxon>
        <taxon>Erysipelotrichia</taxon>
        <taxon>Erysipelotrichales</taxon>
        <taxon>Turicibacteraceae</taxon>
        <taxon>Turicibacter</taxon>
    </lineage>
</organism>
<protein>
    <submittedName>
        <fullName evidence="7">Phytoene desaturase</fullName>
    </submittedName>
</protein>
<proteinExistence type="inferred from homology"/>
<keyword evidence="2 5" id="KW-0125">Carotenoid biosynthesis</keyword>
<evidence type="ECO:0000256" key="5">
    <source>
        <dbReference type="RuleBase" id="RU362075"/>
    </source>
</evidence>
<dbReference type="Proteomes" id="UP001058072">
    <property type="component" value="Chromosome"/>
</dbReference>
<dbReference type="NCBIfam" id="TIGR02734">
    <property type="entry name" value="crtI_fam"/>
    <property type="match status" value="1"/>
</dbReference>
<dbReference type="SUPFAM" id="SSF51905">
    <property type="entry name" value="FAD/NAD(P)-binding domain"/>
    <property type="match status" value="1"/>
</dbReference>
<dbReference type="Pfam" id="PF01593">
    <property type="entry name" value="Amino_oxidase"/>
    <property type="match status" value="1"/>
</dbReference>
<evidence type="ECO:0000256" key="4">
    <source>
        <dbReference type="ARBA" id="ARBA00038322"/>
    </source>
</evidence>
<dbReference type="InterPro" id="IPR036188">
    <property type="entry name" value="FAD/NAD-bd_sf"/>
</dbReference>
<dbReference type="PANTHER" id="PTHR43734:SF1">
    <property type="entry name" value="PHYTOENE DESATURASE"/>
    <property type="match status" value="1"/>
</dbReference>
<comment type="similarity">
    <text evidence="4">Belongs to the carotenoid/retinoid oxidoreductase family. CrtN subfamily.</text>
</comment>
<accession>A0A9Q9CP92</accession>
<dbReference type="PRINTS" id="PR00419">
    <property type="entry name" value="ADXRDTASE"/>
</dbReference>
<comment type="pathway">
    <text evidence="1 5">Carotenoid biosynthesis.</text>
</comment>
<dbReference type="InterPro" id="IPR014105">
    <property type="entry name" value="Carotenoid/retinoid_OxRdtase"/>
</dbReference>
<gene>
    <name evidence="7" type="primary">crtI</name>
    <name evidence="7" type="ORF">J0J70_03175</name>
</gene>
<name>A0A9Q9CP92_9FIRM</name>
<evidence type="ECO:0000313" key="7">
    <source>
        <dbReference type="EMBL" id="UUF09021.1"/>
    </source>
</evidence>
<evidence type="ECO:0000313" key="8">
    <source>
        <dbReference type="Proteomes" id="UP001058072"/>
    </source>
</evidence>
<evidence type="ECO:0000256" key="1">
    <source>
        <dbReference type="ARBA" id="ARBA00004829"/>
    </source>
</evidence>
<dbReference type="EMBL" id="CP071250">
    <property type="protein sequence ID" value="UUF09021.1"/>
    <property type="molecule type" value="Genomic_DNA"/>
</dbReference>
<dbReference type="GO" id="GO:0016117">
    <property type="term" value="P:carotenoid biosynthetic process"/>
    <property type="evidence" value="ECO:0007669"/>
    <property type="project" value="UniProtKB-KW"/>
</dbReference>
<evidence type="ECO:0000256" key="3">
    <source>
        <dbReference type="ARBA" id="ARBA00023002"/>
    </source>
</evidence>
<evidence type="ECO:0000256" key="2">
    <source>
        <dbReference type="ARBA" id="ARBA00022746"/>
    </source>
</evidence>
<keyword evidence="3 5" id="KW-0560">Oxidoreductase</keyword>
<reference evidence="7" key="1">
    <citation type="submission" date="2021-03" db="EMBL/GenBank/DDBJ databases">
        <title>Comparative Genomics and Metabolomics in the genus Turicibacter.</title>
        <authorList>
            <person name="Maki J."/>
            <person name="Looft T."/>
        </authorList>
    </citation>
    <scope>NUCLEOTIDE SEQUENCE</scope>
    <source>
        <strain evidence="7">ISU324</strain>
    </source>
</reference>
<evidence type="ECO:0000259" key="6">
    <source>
        <dbReference type="Pfam" id="PF01593"/>
    </source>
</evidence>
<dbReference type="InterPro" id="IPR002937">
    <property type="entry name" value="Amino_oxidase"/>
</dbReference>
<dbReference type="Gene3D" id="3.50.50.60">
    <property type="entry name" value="FAD/NAD(P)-binding domain"/>
    <property type="match status" value="2"/>
</dbReference>
<sequence>MILMKEKVIIIGAGIGGLATALRLLNAGYEVVIYEKEDKVGGRVNRIQEKGYTFDLTATISMMPQEFYLLFEELGLRLEDYIEISYPKSLYYTFFKDGTYYDFSTDLIKLNRQLESISTKDAVGYFQLMSDIYEKYQLANQAFLSQSCDQASSFFTFKHLKEIFKLEPLSNVYDYVSKFIKDEKLKEYICFQTMYIGMSPYDCSSIYTLLPGVSQFYGLPHLKGGMYRLVEVMEQLIKEWGGIIHTNSLVESLVIEDKCVLGIQLSDRIDKGDYIIANAQVPYVMHELQSIIRPKEYHLSCSAFILYLGLKQRLPMLNIHNIYINQAFKENIQSAFDGKLPKESSFYFYVPSRMDEGMAPTNGEVINVIIRVPNLKAQNVEWNEQTILLLKEQIYKALAQVTKIEHFKELVEVEKYLTPVDLATHFNCYEGIAFGLSHDLTQTNYFRPHHQSDDLKGLYFVGDCTHPGTGISLVLKSARQLSKQICKHI</sequence>